<evidence type="ECO:0000256" key="3">
    <source>
        <dbReference type="ARBA" id="ARBA00008750"/>
    </source>
</evidence>
<comment type="similarity">
    <text evidence="14">Belongs to the enoyl-CoA hydratase/isomerase family.</text>
</comment>
<keyword evidence="7" id="KW-0520">NAD</keyword>
<dbReference type="GO" id="GO:0070403">
    <property type="term" value="F:NAD+ binding"/>
    <property type="evidence" value="ECO:0007669"/>
    <property type="project" value="InterPro"/>
</dbReference>
<name>A0AA41YV20_9PROT</name>
<evidence type="ECO:0000256" key="13">
    <source>
        <dbReference type="ARBA" id="ARBA00049556"/>
    </source>
</evidence>
<dbReference type="InterPro" id="IPR001753">
    <property type="entry name" value="Enoyl-CoA_hydra/iso"/>
</dbReference>
<evidence type="ECO:0000256" key="9">
    <source>
        <dbReference type="ARBA" id="ARBA00023140"/>
    </source>
</evidence>
<organism evidence="17 18">
    <name type="scientific">Limobrevibacterium gyesilva</name>
    <dbReference type="NCBI Taxonomy" id="2991712"/>
    <lineage>
        <taxon>Bacteria</taxon>
        <taxon>Pseudomonadati</taxon>
        <taxon>Pseudomonadota</taxon>
        <taxon>Alphaproteobacteria</taxon>
        <taxon>Acetobacterales</taxon>
        <taxon>Acetobacteraceae</taxon>
        <taxon>Limobrevibacterium</taxon>
    </lineage>
</organism>
<gene>
    <name evidence="17" type="ORF">OL599_15240</name>
</gene>
<comment type="catalytic activity">
    <reaction evidence="13">
        <text>a (3S)-3-hydroxyacyl-CoA + NAD(+) = a 3-oxoacyl-CoA + NADH + H(+)</text>
        <dbReference type="Rhea" id="RHEA:22432"/>
        <dbReference type="ChEBI" id="CHEBI:15378"/>
        <dbReference type="ChEBI" id="CHEBI:57318"/>
        <dbReference type="ChEBI" id="CHEBI:57540"/>
        <dbReference type="ChEBI" id="CHEBI:57945"/>
        <dbReference type="ChEBI" id="CHEBI:90726"/>
        <dbReference type="EC" id="1.1.1.35"/>
    </reaction>
</comment>
<dbReference type="FunFam" id="3.40.50.720:FF:000009">
    <property type="entry name" value="Fatty oxidation complex, alpha subunit"/>
    <property type="match status" value="1"/>
</dbReference>
<keyword evidence="10" id="KW-0413">Isomerase</keyword>
<dbReference type="GO" id="GO:0016042">
    <property type="term" value="P:lipid catabolic process"/>
    <property type="evidence" value="ECO:0007669"/>
    <property type="project" value="UniProtKB-KW"/>
</dbReference>
<evidence type="ECO:0000259" key="15">
    <source>
        <dbReference type="Pfam" id="PF00725"/>
    </source>
</evidence>
<comment type="subcellular location">
    <subcellularLocation>
        <location evidence="1">Peroxisome</location>
    </subcellularLocation>
</comment>
<dbReference type="PANTHER" id="PTHR23309:SF51">
    <property type="entry name" value="3-HYDROXYACYL-COA DEHYDROGENASE-RELATED"/>
    <property type="match status" value="1"/>
</dbReference>
<evidence type="ECO:0000256" key="7">
    <source>
        <dbReference type="ARBA" id="ARBA00023027"/>
    </source>
</evidence>
<comment type="similarity">
    <text evidence="3">In the N-terminal section; belongs to the enoyl-CoA hydratase/isomerase family.</text>
</comment>
<evidence type="ECO:0000256" key="14">
    <source>
        <dbReference type="RuleBase" id="RU003707"/>
    </source>
</evidence>
<evidence type="ECO:0000256" key="8">
    <source>
        <dbReference type="ARBA" id="ARBA00023098"/>
    </source>
</evidence>
<dbReference type="CDD" id="cd06558">
    <property type="entry name" value="crotonase-like"/>
    <property type="match status" value="1"/>
</dbReference>
<dbReference type="GO" id="GO:0003857">
    <property type="term" value="F:(3S)-3-hydroxyacyl-CoA dehydrogenase (NAD+) activity"/>
    <property type="evidence" value="ECO:0007669"/>
    <property type="project" value="UniProtKB-EC"/>
</dbReference>
<dbReference type="PROSITE" id="PS00166">
    <property type="entry name" value="ENOYL_COA_HYDRATASE"/>
    <property type="match status" value="1"/>
</dbReference>
<dbReference type="Pfam" id="PF00378">
    <property type="entry name" value="ECH_1"/>
    <property type="match status" value="1"/>
</dbReference>
<dbReference type="GO" id="GO:0006631">
    <property type="term" value="P:fatty acid metabolic process"/>
    <property type="evidence" value="ECO:0007669"/>
    <property type="project" value="UniProtKB-KW"/>
</dbReference>
<dbReference type="RefSeq" id="WP_264714663.1">
    <property type="nucleotide sequence ID" value="NZ_JAPDNT010000013.1"/>
</dbReference>
<evidence type="ECO:0000256" key="10">
    <source>
        <dbReference type="ARBA" id="ARBA00023235"/>
    </source>
</evidence>
<keyword evidence="8" id="KW-0443">Lipid metabolism</keyword>
<evidence type="ECO:0000259" key="16">
    <source>
        <dbReference type="Pfam" id="PF02737"/>
    </source>
</evidence>
<evidence type="ECO:0000313" key="18">
    <source>
        <dbReference type="Proteomes" id="UP001165679"/>
    </source>
</evidence>
<comment type="pathway">
    <text evidence="2">Lipid metabolism; fatty acid beta-oxidation.</text>
</comment>
<protein>
    <submittedName>
        <fullName evidence="17">3-hydroxyacyl-CoA dehydrogenase NAD-binding domain-containing protein</fullName>
    </submittedName>
</protein>
<evidence type="ECO:0000256" key="4">
    <source>
        <dbReference type="ARBA" id="ARBA00022832"/>
    </source>
</evidence>
<accession>A0AA41YV20</accession>
<dbReference type="Pfam" id="PF02737">
    <property type="entry name" value="3HCDH_N"/>
    <property type="match status" value="1"/>
</dbReference>
<keyword evidence="12" id="KW-0511">Multifunctional enzyme</keyword>
<dbReference type="SUPFAM" id="SSF52096">
    <property type="entry name" value="ClpP/crotonase"/>
    <property type="match status" value="1"/>
</dbReference>
<dbReference type="GO" id="GO:0016853">
    <property type="term" value="F:isomerase activity"/>
    <property type="evidence" value="ECO:0007669"/>
    <property type="project" value="UniProtKB-KW"/>
</dbReference>
<keyword evidence="6" id="KW-0560">Oxidoreductase</keyword>
<evidence type="ECO:0000256" key="6">
    <source>
        <dbReference type="ARBA" id="ARBA00023002"/>
    </source>
</evidence>
<reference evidence="17" key="1">
    <citation type="submission" date="2022-09" db="EMBL/GenBank/DDBJ databases">
        <title>Rhodovastum sp. nov. RN2-1 isolated from soil in Seongnam, South Korea.</title>
        <authorList>
            <person name="Le N.T."/>
        </authorList>
    </citation>
    <scope>NUCLEOTIDE SEQUENCE</scope>
    <source>
        <strain evidence="17">RN2-1</strain>
    </source>
</reference>
<keyword evidence="9" id="KW-0576">Peroxisome</keyword>
<evidence type="ECO:0000256" key="12">
    <source>
        <dbReference type="ARBA" id="ARBA00023268"/>
    </source>
</evidence>
<dbReference type="PANTHER" id="PTHR23309">
    <property type="entry name" value="3-HYDROXYACYL-COA DEHYROGENASE"/>
    <property type="match status" value="1"/>
</dbReference>
<dbReference type="InterPro" id="IPR006108">
    <property type="entry name" value="3HC_DH_C"/>
</dbReference>
<dbReference type="Pfam" id="PF00725">
    <property type="entry name" value="3HCDH"/>
    <property type="match status" value="2"/>
</dbReference>
<dbReference type="Gene3D" id="3.90.226.10">
    <property type="entry name" value="2-enoyl-CoA Hydratase, Chain A, domain 1"/>
    <property type="match status" value="1"/>
</dbReference>
<dbReference type="EMBL" id="JAPDNT010000013">
    <property type="protein sequence ID" value="MCW3475932.1"/>
    <property type="molecule type" value="Genomic_DNA"/>
</dbReference>
<dbReference type="InterPro" id="IPR018376">
    <property type="entry name" value="Enoyl-CoA_hyd/isom_CS"/>
</dbReference>
<sequence length="693" mass="74263">MKSQVQVVRHADVAMIEIDNPPVNALSNGLRQEILKAVQGVMKDPAVRAAVLACAGKTFVAGADIREFDGPPGEVTTGDICRALDDAPKPVVAALHGTALGGGFELALGCHARIMAPDARVGLPESRIGLIPGAGGTQRAPRLAGAMAALDMVTTGRHVPAHEAMKLGLADEIATDLRKEAILRARALADAGHWPRVRDLAVPPCDRAAFDAVVAQVRKRARGALAPVAAAEAIGWALDLPFDEAVARERAASLALRGGPQSKALRHLFHAERVAARMPGTNGHVPAPWPVKHAGVVGGGTMGSGIAITFADAGLEVTLVEMSDEMVKSAKSRIRAVYDRHVKSGRIPAAVRDERMDRITFSTHLSRLSDCDLVVEAVIEDLPTKQDVFRHLSAIVRRDCILASNTSRLDVNRIAGVVDAPERVLGLHFFSPAHVMRLLEIVRADRTLAEVLSTALALARRIGKQAVIAGVCDGFIGNRILSRWRQQADYMLEDGAYPQDVDAALEAYGFAMGPYAVADLAGLDIGWAGRKRAAATRDPRARYVPIADWLCELGRFGQKTGAGYYLHKDGKRQVDPLVNELVERASAARQITRRKVPAAEIQSRVHAAMVNEAARVLAEGIAQRPSDIDVVLVNGYGYPAWRGGPMHEADRIGLPVVLERVARMYEADGPGWEPAPLLQEMVAAGKRFADLNG</sequence>
<dbReference type="GO" id="GO:0004300">
    <property type="term" value="F:enoyl-CoA hydratase activity"/>
    <property type="evidence" value="ECO:0007669"/>
    <property type="project" value="UniProtKB-ARBA"/>
</dbReference>
<feature type="domain" description="3-hydroxyacyl-CoA dehydrogenase C-terminal" evidence="15">
    <location>
        <begin position="602"/>
        <end position="686"/>
    </location>
</feature>
<dbReference type="Gene3D" id="3.40.50.720">
    <property type="entry name" value="NAD(P)-binding Rossmann-like Domain"/>
    <property type="match status" value="1"/>
</dbReference>
<dbReference type="FunFam" id="1.10.1040.50:FF:000006">
    <property type="entry name" value="Peroxisomal bifunctional enzyme"/>
    <property type="match status" value="1"/>
</dbReference>
<evidence type="ECO:0000256" key="2">
    <source>
        <dbReference type="ARBA" id="ARBA00005005"/>
    </source>
</evidence>
<dbReference type="InterPro" id="IPR029045">
    <property type="entry name" value="ClpP/crotonase-like_dom_sf"/>
</dbReference>
<evidence type="ECO:0000256" key="11">
    <source>
        <dbReference type="ARBA" id="ARBA00023239"/>
    </source>
</evidence>
<keyword evidence="11" id="KW-0456">Lyase</keyword>
<dbReference type="InterPro" id="IPR006176">
    <property type="entry name" value="3-OHacyl-CoA_DH_NAD-bd"/>
</dbReference>
<evidence type="ECO:0000256" key="5">
    <source>
        <dbReference type="ARBA" id="ARBA00022963"/>
    </source>
</evidence>
<dbReference type="Gene3D" id="1.10.1040.50">
    <property type="match status" value="1"/>
</dbReference>
<feature type="domain" description="3-hydroxyacyl-CoA dehydrogenase NAD binding" evidence="16">
    <location>
        <begin position="294"/>
        <end position="469"/>
    </location>
</feature>
<reference evidence="17" key="2">
    <citation type="submission" date="2022-10" db="EMBL/GenBank/DDBJ databases">
        <authorList>
            <person name="Trinh H.N."/>
        </authorList>
    </citation>
    <scope>NUCLEOTIDE SEQUENCE</scope>
    <source>
        <strain evidence="17">RN2-1</strain>
    </source>
</reference>
<dbReference type="SUPFAM" id="SSF51735">
    <property type="entry name" value="NAD(P)-binding Rossmann-fold domains"/>
    <property type="match status" value="1"/>
</dbReference>
<proteinExistence type="inferred from homology"/>
<evidence type="ECO:0000313" key="17">
    <source>
        <dbReference type="EMBL" id="MCW3475932.1"/>
    </source>
</evidence>
<dbReference type="InterPro" id="IPR036291">
    <property type="entry name" value="NAD(P)-bd_dom_sf"/>
</dbReference>
<keyword evidence="4" id="KW-0276">Fatty acid metabolism</keyword>
<feature type="domain" description="3-hydroxyacyl-CoA dehydrogenase C-terminal" evidence="15">
    <location>
        <begin position="474"/>
        <end position="565"/>
    </location>
</feature>
<evidence type="ECO:0000256" key="1">
    <source>
        <dbReference type="ARBA" id="ARBA00004275"/>
    </source>
</evidence>
<comment type="caution">
    <text evidence="17">The sequence shown here is derived from an EMBL/GenBank/DDBJ whole genome shotgun (WGS) entry which is preliminary data.</text>
</comment>
<keyword evidence="5" id="KW-0442">Lipid degradation</keyword>
<keyword evidence="18" id="KW-1185">Reference proteome</keyword>
<dbReference type="Proteomes" id="UP001165679">
    <property type="component" value="Unassembled WGS sequence"/>
</dbReference>
<dbReference type="AlphaFoldDB" id="A0AA41YV20"/>
<dbReference type="InterPro" id="IPR008927">
    <property type="entry name" value="6-PGluconate_DH-like_C_sf"/>
</dbReference>
<dbReference type="SUPFAM" id="SSF48179">
    <property type="entry name" value="6-phosphogluconate dehydrogenase C-terminal domain-like"/>
    <property type="match status" value="2"/>
</dbReference>